<evidence type="ECO:0000313" key="2">
    <source>
        <dbReference type="Proteomes" id="UP000635565"/>
    </source>
</evidence>
<gene>
    <name evidence="1" type="ORF">KSZ_43900</name>
</gene>
<evidence type="ECO:0008006" key="3">
    <source>
        <dbReference type="Google" id="ProtNLM"/>
    </source>
</evidence>
<organism evidence="1 2">
    <name type="scientific">Dictyobacter formicarum</name>
    <dbReference type="NCBI Taxonomy" id="2778368"/>
    <lineage>
        <taxon>Bacteria</taxon>
        <taxon>Bacillati</taxon>
        <taxon>Chloroflexota</taxon>
        <taxon>Ktedonobacteria</taxon>
        <taxon>Ktedonobacterales</taxon>
        <taxon>Dictyobacteraceae</taxon>
        <taxon>Dictyobacter</taxon>
    </lineage>
</organism>
<dbReference type="Proteomes" id="UP000635565">
    <property type="component" value="Unassembled WGS sequence"/>
</dbReference>
<accession>A0ABQ3VJJ3</accession>
<evidence type="ECO:0000313" key="1">
    <source>
        <dbReference type="EMBL" id="GHO86384.1"/>
    </source>
</evidence>
<sequence>MSNDSEAAQFARTLANIGRRTLYSCEALPDDLLQWSPPFSDVGSPLAHAIDLARDIENWVLVPIGGRQPLLNQSLEIKPIRSLIALSTCYSQWIKSVHTILDNIPDSFMNLFVESRPLQGKSRSKHRPTVHTCLLTAVEKSAYHLGRVESACQVVSWNSMPLAKSDLVHLRGVHNTAISVPGS</sequence>
<comment type="caution">
    <text evidence="1">The sequence shown here is derived from an EMBL/GenBank/DDBJ whole genome shotgun (WGS) entry which is preliminary data.</text>
</comment>
<dbReference type="InterPro" id="IPR034660">
    <property type="entry name" value="DinB/YfiT-like"/>
</dbReference>
<name>A0ABQ3VJJ3_9CHLR</name>
<reference evidence="1 2" key="1">
    <citation type="journal article" date="2021" name="Int. J. Syst. Evol. Microbiol.">
        <title>Reticulibacter mediterranei gen. nov., sp. nov., within the new family Reticulibacteraceae fam. nov., and Ktedonospora formicarum gen. nov., sp. nov., Ktedonobacter robiniae sp. nov., Dictyobacter formicarum sp. nov. and Dictyobacter arantiisoli sp. nov., belonging to the class Ktedonobacteria.</title>
        <authorList>
            <person name="Yabe S."/>
            <person name="Zheng Y."/>
            <person name="Wang C.M."/>
            <person name="Sakai Y."/>
            <person name="Abe K."/>
            <person name="Yokota A."/>
            <person name="Donadio S."/>
            <person name="Cavaletti L."/>
            <person name="Monciardini P."/>
        </authorList>
    </citation>
    <scope>NUCLEOTIDE SEQUENCE [LARGE SCALE GENOMIC DNA]</scope>
    <source>
        <strain evidence="1 2">SOSP1-9</strain>
    </source>
</reference>
<dbReference type="EMBL" id="BNJJ01000012">
    <property type="protein sequence ID" value="GHO86384.1"/>
    <property type="molecule type" value="Genomic_DNA"/>
</dbReference>
<dbReference type="SUPFAM" id="SSF109854">
    <property type="entry name" value="DinB/YfiT-like putative metalloenzymes"/>
    <property type="match status" value="1"/>
</dbReference>
<protein>
    <recommendedName>
        <fullName evidence="3">DinB-like domain-containing protein</fullName>
    </recommendedName>
</protein>
<proteinExistence type="predicted"/>
<dbReference type="RefSeq" id="WP_201364025.1">
    <property type="nucleotide sequence ID" value="NZ_BNJJ01000012.1"/>
</dbReference>
<keyword evidence="2" id="KW-1185">Reference proteome</keyword>